<dbReference type="RefSeq" id="WP_132645638.1">
    <property type="nucleotide sequence ID" value="NZ_CP181386.1"/>
</dbReference>
<protein>
    <submittedName>
        <fullName evidence="1">Putative Zn-binding protein involved in type VI secretion</fullName>
    </submittedName>
</protein>
<dbReference type="AlphaFoldDB" id="A0A4R2M9S3"/>
<gene>
    <name evidence="1" type="ORF">EV684_103338</name>
</gene>
<dbReference type="Pfam" id="PF05488">
    <property type="entry name" value="PAAR_motif"/>
    <property type="match status" value="1"/>
</dbReference>
<dbReference type="EMBL" id="SLXD01000003">
    <property type="protein sequence ID" value="TCP04089.1"/>
    <property type="molecule type" value="Genomic_DNA"/>
</dbReference>
<sequence>MTRPYVFVGDRSTHGGVVLDGNPATLRLGRAMACVGDAVSCPRKGHGHRTRIISGDPGLLIDGRPAARDGDRCACGARLVASRATTSD</sequence>
<reference evidence="1 2" key="1">
    <citation type="submission" date="2019-03" db="EMBL/GenBank/DDBJ databases">
        <title>Genomic Encyclopedia of Type Strains, Phase IV (KMG-IV): sequencing the most valuable type-strain genomes for metagenomic binning, comparative biology and taxonomic classification.</title>
        <authorList>
            <person name="Goeker M."/>
        </authorList>
    </citation>
    <scope>NUCLEOTIDE SEQUENCE [LARGE SCALE GENOMIC DNA]</scope>
    <source>
        <strain evidence="1 2">DSM 1709</strain>
    </source>
</reference>
<accession>A0A4R2M9S3</accession>
<dbReference type="Gene3D" id="2.60.200.60">
    <property type="match status" value="1"/>
</dbReference>
<dbReference type="GeneID" id="99684432"/>
<dbReference type="InterPro" id="IPR008727">
    <property type="entry name" value="PAAR_motif"/>
</dbReference>
<organism evidence="1 2">
    <name type="scientific">Rubrivivax gelatinosus</name>
    <name type="common">Rhodocyclus gelatinosus</name>
    <name type="synonym">Rhodopseudomonas gelatinosa</name>
    <dbReference type="NCBI Taxonomy" id="28068"/>
    <lineage>
        <taxon>Bacteria</taxon>
        <taxon>Pseudomonadati</taxon>
        <taxon>Pseudomonadota</taxon>
        <taxon>Betaproteobacteria</taxon>
        <taxon>Burkholderiales</taxon>
        <taxon>Sphaerotilaceae</taxon>
        <taxon>Rubrivivax</taxon>
    </lineage>
</organism>
<dbReference type="OrthoDB" id="8565659at2"/>
<proteinExistence type="predicted"/>
<comment type="caution">
    <text evidence="1">The sequence shown here is derived from an EMBL/GenBank/DDBJ whole genome shotgun (WGS) entry which is preliminary data.</text>
</comment>
<evidence type="ECO:0000313" key="1">
    <source>
        <dbReference type="EMBL" id="TCP04089.1"/>
    </source>
</evidence>
<name>A0A4R2M9S3_RUBGE</name>
<dbReference type="CDD" id="cd14744">
    <property type="entry name" value="PAAR_CT_2"/>
    <property type="match status" value="1"/>
</dbReference>
<evidence type="ECO:0000313" key="2">
    <source>
        <dbReference type="Proteomes" id="UP000295106"/>
    </source>
</evidence>
<dbReference type="Proteomes" id="UP000295106">
    <property type="component" value="Unassembled WGS sequence"/>
</dbReference>